<feature type="domain" description="Amidohydrolase-related" evidence="3">
    <location>
        <begin position="63"/>
        <end position="337"/>
    </location>
</feature>
<evidence type="ECO:0000256" key="1">
    <source>
        <dbReference type="ARBA" id="ARBA00038310"/>
    </source>
</evidence>
<name>F2ASH1_RHOBT</name>
<dbReference type="AlphaFoldDB" id="F2ASH1"/>
<proteinExistence type="inferred from homology"/>
<dbReference type="SUPFAM" id="SSF51556">
    <property type="entry name" value="Metallo-dependent hydrolases"/>
    <property type="match status" value="1"/>
</dbReference>
<gene>
    <name evidence="4" type="ORF">RBWH47_04658</name>
</gene>
<accession>F2ASH1</accession>
<protein>
    <submittedName>
        <fullName evidence="4">Amidohydrolase 2</fullName>
    </submittedName>
</protein>
<dbReference type="InterPro" id="IPR006680">
    <property type="entry name" value="Amidohydro-rel"/>
</dbReference>
<dbReference type="GO" id="GO:0016787">
    <property type="term" value="F:hydrolase activity"/>
    <property type="evidence" value="ECO:0007669"/>
    <property type="project" value="UniProtKB-KW"/>
</dbReference>
<evidence type="ECO:0000256" key="2">
    <source>
        <dbReference type="SAM" id="MobiDB-lite"/>
    </source>
</evidence>
<dbReference type="Pfam" id="PF04909">
    <property type="entry name" value="Amidohydro_2"/>
    <property type="match status" value="1"/>
</dbReference>
<organism evidence="4 5">
    <name type="scientific">Rhodopirellula baltica WH47</name>
    <dbReference type="NCBI Taxonomy" id="991778"/>
    <lineage>
        <taxon>Bacteria</taxon>
        <taxon>Pseudomonadati</taxon>
        <taxon>Planctomycetota</taxon>
        <taxon>Planctomycetia</taxon>
        <taxon>Pirellulales</taxon>
        <taxon>Pirellulaceae</taxon>
        <taxon>Rhodopirellula</taxon>
    </lineage>
</organism>
<comment type="caution">
    <text evidence="4">The sequence shown here is derived from an EMBL/GenBank/DDBJ whole genome shotgun (WGS) entry which is preliminary data.</text>
</comment>
<dbReference type="PANTHER" id="PTHR43569">
    <property type="entry name" value="AMIDOHYDROLASE"/>
    <property type="match status" value="1"/>
</dbReference>
<dbReference type="Gene3D" id="3.20.20.140">
    <property type="entry name" value="Metal-dependent hydrolases"/>
    <property type="match status" value="1"/>
</dbReference>
<dbReference type="PATRIC" id="fig|991778.3.peg.2831"/>
<dbReference type="PANTHER" id="PTHR43569:SF2">
    <property type="entry name" value="AMIDOHYDROLASE-RELATED DOMAIN-CONTAINING PROTEIN"/>
    <property type="match status" value="1"/>
</dbReference>
<reference evidence="4 5" key="1">
    <citation type="journal article" date="2013" name="Mar. Genomics">
        <title>Expression of sulfatases in Rhodopirellula baltica and the diversity of sulfatases in the genus Rhodopirellula.</title>
        <authorList>
            <person name="Wegner C.E."/>
            <person name="Richter-Heitmann T."/>
            <person name="Klindworth A."/>
            <person name="Klockow C."/>
            <person name="Richter M."/>
            <person name="Achstetter T."/>
            <person name="Glockner F.O."/>
            <person name="Harder J."/>
        </authorList>
    </citation>
    <scope>NUCLEOTIDE SEQUENCE [LARGE SCALE GENOMIC DNA]</scope>
    <source>
        <strain evidence="4 5">WH47</strain>
    </source>
</reference>
<dbReference type="InterPro" id="IPR052350">
    <property type="entry name" value="Metallo-dep_Lactonases"/>
</dbReference>
<evidence type="ECO:0000313" key="4">
    <source>
        <dbReference type="EMBL" id="EGF27418.1"/>
    </source>
</evidence>
<dbReference type="RefSeq" id="WP_007326582.1">
    <property type="nucleotide sequence ID" value="NZ_AFAR01000143.1"/>
</dbReference>
<dbReference type="Proteomes" id="UP000006222">
    <property type="component" value="Unassembled WGS sequence"/>
</dbReference>
<dbReference type="InterPro" id="IPR032466">
    <property type="entry name" value="Metal_Hydrolase"/>
</dbReference>
<evidence type="ECO:0000259" key="3">
    <source>
        <dbReference type="Pfam" id="PF04909"/>
    </source>
</evidence>
<comment type="similarity">
    <text evidence="1">Belongs to the metallo-dependent hydrolases superfamily.</text>
</comment>
<feature type="region of interest" description="Disordered" evidence="2">
    <location>
        <begin position="1"/>
        <end position="26"/>
    </location>
</feature>
<dbReference type="EMBL" id="AFAR01000143">
    <property type="protein sequence ID" value="EGF27418.1"/>
    <property type="molecule type" value="Genomic_DNA"/>
</dbReference>
<sequence>MPLSKPRNGNRLMGESTTDQPASSDVHLTRRGFVTGTVAVGASAMAESVTAAPSPKEDPIPIIDCHIHLFDGSRPQGAPYVGPGGDSPTTALPADYRKLAVPLGITGAIKVEASPWVEDNLWALQVMQPDDMMLGLVGNLRPEKPDFAELLVRHAKNPLFRGIRYGTLWGYDLPRMVEDDVFLKGMRLMTDLDLSLDVANPSVRLLEAVVKLNQKLPDLRIIIDHLPRLERTVANQTTYEDVLKDLHDRTNVYVKLSGVIHHIAGKIVKDLEVHRPNLDRLIKIFGDDRILFGSDWPNSDRAAPLDEVVGIAKEYFADKPRELQEKYFWKNSLAAYKWKPREDQQER</sequence>
<evidence type="ECO:0000313" key="5">
    <source>
        <dbReference type="Proteomes" id="UP000006222"/>
    </source>
</evidence>
<keyword evidence="4" id="KW-0378">Hydrolase</keyword>